<evidence type="ECO:0000313" key="2">
    <source>
        <dbReference type="Proteomes" id="UP000306324"/>
    </source>
</evidence>
<organism evidence="1 2">
    <name type="scientific">Candidatus Accumulibacter phosphatis</name>
    <dbReference type="NCBI Taxonomy" id="327160"/>
    <lineage>
        <taxon>Bacteria</taxon>
        <taxon>Pseudomonadati</taxon>
        <taxon>Pseudomonadota</taxon>
        <taxon>Betaproteobacteria</taxon>
        <taxon>Candidatus Accumulibacter</taxon>
    </lineage>
</organism>
<name>A0A5S4EIQ7_9PROT</name>
<sequence length="60" mass="6846">MIAVRLILMGVWRDSVVAMGEEPGAVRALPLESLRFWKDRPRIGRHGRGRKRLARGHDQA</sequence>
<comment type="caution">
    <text evidence="1">The sequence shown here is derived from an EMBL/GenBank/DDBJ whole genome shotgun (WGS) entry which is preliminary data.</text>
</comment>
<dbReference type="Proteomes" id="UP000306324">
    <property type="component" value="Unassembled WGS sequence"/>
</dbReference>
<evidence type="ECO:0000313" key="1">
    <source>
        <dbReference type="EMBL" id="TMQ75206.1"/>
    </source>
</evidence>
<reference evidence="1 2" key="1">
    <citation type="submission" date="2019-04" db="EMBL/GenBank/DDBJ databases">
        <title>A novel phosphate-accumulating bacterium identified in bioreactor for phosphate removal from wastewater.</title>
        <authorList>
            <person name="Kotlyarov R.Y."/>
            <person name="Beletsky A.V."/>
            <person name="Kallistova A.Y."/>
            <person name="Dorofeev A.G."/>
            <person name="Nikolaev Y.Y."/>
            <person name="Pimenov N.V."/>
            <person name="Ravin N.V."/>
            <person name="Mardanov A.V."/>
        </authorList>
    </citation>
    <scope>NUCLEOTIDE SEQUENCE [LARGE SCALE GENOMIC DNA]</scope>
    <source>
        <strain evidence="1 2">Bin19</strain>
    </source>
</reference>
<accession>A0A5S4EIQ7</accession>
<dbReference type="AlphaFoldDB" id="A0A5S4EIQ7"/>
<gene>
    <name evidence="1" type="ORF">ACCUM_1804</name>
</gene>
<keyword evidence="2" id="KW-1185">Reference proteome</keyword>
<proteinExistence type="predicted"/>
<protein>
    <submittedName>
        <fullName evidence="1">Uncharacterized protein</fullName>
    </submittedName>
</protein>
<dbReference type="EMBL" id="SWAD01000112">
    <property type="protein sequence ID" value="TMQ75206.1"/>
    <property type="molecule type" value="Genomic_DNA"/>
</dbReference>